<feature type="non-terminal residue" evidence="1">
    <location>
        <position position="1"/>
    </location>
</feature>
<accession>A0A6J5RSD0</accession>
<protein>
    <submittedName>
        <fullName evidence="1">Uncharacterized protein</fullName>
    </submittedName>
</protein>
<reference evidence="1" key="1">
    <citation type="submission" date="2020-05" db="EMBL/GenBank/DDBJ databases">
        <authorList>
            <person name="Chiriac C."/>
            <person name="Salcher M."/>
            <person name="Ghai R."/>
            <person name="Kavagutti S V."/>
        </authorList>
    </citation>
    <scope>NUCLEOTIDE SEQUENCE</scope>
</reference>
<dbReference type="EMBL" id="LR797242">
    <property type="protein sequence ID" value="CAB4195265.1"/>
    <property type="molecule type" value="Genomic_DNA"/>
</dbReference>
<gene>
    <name evidence="1" type="ORF">UFOVP1295_1</name>
</gene>
<organism evidence="1">
    <name type="scientific">uncultured Caudovirales phage</name>
    <dbReference type="NCBI Taxonomy" id="2100421"/>
    <lineage>
        <taxon>Viruses</taxon>
        <taxon>Duplodnaviria</taxon>
        <taxon>Heunggongvirae</taxon>
        <taxon>Uroviricota</taxon>
        <taxon>Caudoviricetes</taxon>
        <taxon>Peduoviridae</taxon>
        <taxon>Maltschvirus</taxon>
        <taxon>Maltschvirus maltsch</taxon>
    </lineage>
</organism>
<proteinExistence type="predicted"/>
<sequence length="130" mass="11612">GSSVSTGGDVNLTGSAGVQGADFRYATQFSPGGTGAASILGGSGIGGYVNTGSNGYAGTGGGGGGGGISAAQFTGGGGSAGGALYKLISSPSATYSYAIGAGGAGGTAGTSGYAGGAGGSGTIIVEEFYV</sequence>
<evidence type="ECO:0000313" key="1">
    <source>
        <dbReference type="EMBL" id="CAB4195265.1"/>
    </source>
</evidence>
<name>A0A6J5RSD0_9CAUD</name>